<gene>
    <name evidence="2" type="ORF">A2Y75_02185</name>
</gene>
<evidence type="ECO:0000259" key="1">
    <source>
        <dbReference type="Pfam" id="PF12697"/>
    </source>
</evidence>
<comment type="caution">
    <text evidence="2">The sequence shown here is derived from an EMBL/GenBank/DDBJ whole genome shotgun (WGS) entry which is preliminary data.</text>
</comment>
<dbReference type="Gene3D" id="3.40.50.1820">
    <property type="entry name" value="alpha/beta hydrolase"/>
    <property type="match status" value="1"/>
</dbReference>
<protein>
    <submittedName>
        <fullName evidence="2">Alpha/beta hydrolase</fullName>
    </submittedName>
</protein>
<dbReference type="InterPro" id="IPR000073">
    <property type="entry name" value="AB_hydrolase_1"/>
</dbReference>
<evidence type="ECO:0000313" key="3">
    <source>
        <dbReference type="Proteomes" id="UP000177876"/>
    </source>
</evidence>
<feature type="domain" description="AB hydrolase-1" evidence="1">
    <location>
        <begin position="26"/>
        <end position="272"/>
    </location>
</feature>
<accession>A0A1F2WTH0</accession>
<dbReference type="PANTHER" id="PTHR43194:SF5">
    <property type="entry name" value="PIMELOYL-[ACYL-CARRIER PROTEIN] METHYL ESTER ESTERASE"/>
    <property type="match status" value="1"/>
</dbReference>
<evidence type="ECO:0000313" key="2">
    <source>
        <dbReference type="EMBL" id="OFW60117.1"/>
    </source>
</evidence>
<name>A0A1F2WTH0_9ACTN</name>
<reference evidence="2 3" key="1">
    <citation type="journal article" date="2016" name="Nat. Commun.">
        <title>Thousands of microbial genomes shed light on interconnected biogeochemical processes in an aquifer system.</title>
        <authorList>
            <person name="Anantharaman K."/>
            <person name="Brown C.T."/>
            <person name="Hug L.A."/>
            <person name="Sharon I."/>
            <person name="Castelle C.J."/>
            <person name="Probst A.J."/>
            <person name="Thomas B.C."/>
            <person name="Singh A."/>
            <person name="Wilkins M.J."/>
            <person name="Karaoz U."/>
            <person name="Brodie E.L."/>
            <person name="Williams K.H."/>
            <person name="Hubbard S.S."/>
            <person name="Banfield J.F."/>
        </authorList>
    </citation>
    <scope>NUCLEOTIDE SEQUENCE [LARGE SCALE GENOMIC DNA]</scope>
</reference>
<dbReference type="GO" id="GO:0016787">
    <property type="term" value="F:hydrolase activity"/>
    <property type="evidence" value="ECO:0007669"/>
    <property type="project" value="UniProtKB-KW"/>
</dbReference>
<keyword evidence="2" id="KW-0378">Hydrolase</keyword>
<dbReference type="PANTHER" id="PTHR43194">
    <property type="entry name" value="HYDROLASE ALPHA/BETA FOLD FAMILY"/>
    <property type="match status" value="1"/>
</dbReference>
<dbReference type="Pfam" id="PF12697">
    <property type="entry name" value="Abhydrolase_6"/>
    <property type="match status" value="1"/>
</dbReference>
<dbReference type="STRING" id="1797197.A2Y75_02185"/>
<organism evidence="2 3">
    <name type="scientific">Candidatus Solincola sediminis</name>
    <dbReference type="NCBI Taxonomy" id="1797199"/>
    <lineage>
        <taxon>Bacteria</taxon>
        <taxon>Bacillati</taxon>
        <taxon>Actinomycetota</taxon>
        <taxon>Candidatus Geothermincolia</taxon>
        <taxon>Candidatus Geothermincolales</taxon>
        <taxon>Candidatus Geothermincolaceae</taxon>
        <taxon>Candidatus Solincola</taxon>
    </lineage>
</organism>
<proteinExistence type="predicted"/>
<dbReference type="InterPro" id="IPR029058">
    <property type="entry name" value="AB_hydrolase_fold"/>
</dbReference>
<dbReference type="EMBL" id="MELK01000006">
    <property type="protein sequence ID" value="OFW60117.1"/>
    <property type="molecule type" value="Genomic_DNA"/>
</dbReference>
<dbReference type="AlphaFoldDB" id="A0A1F2WTH0"/>
<sequence>MPELLAQDIGDVEVQYLDYPGDGPTVIMLHATGFQPWLWHPIARELARDFRVIAPYFCDHRPIEPEKRTLSWLVLTDDLVALIRRLGITRPFVVGHSMGGTIATIAEALNGPIASRMVLIEPIFLPSNFYELDIMVEQHPLASKAIRRRNRWNDEADAREYLNDKKLFANWDREMLDLYLEYGMNRSDNGELTLACQPEREAALFMGAMAKDPWKLLEKISCPVLLVEGENSDNRTVIDLEYATSLMPKAELKVVPGAGHLVPMERPHELLALLLEFFGG</sequence>
<dbReference type="Proteomes" id="UP000177876">
    <property type="component" value="Unassembled WGS sequence"/>
</dbReference>
<dbReference type="InterPro" id="IPR050228">
    <property type="entry name" value="Carboxylesterase_BioH"/>
</dbReference>
<dbReference type="SUPFAM" id="SSF53474">
    <property type="entry name" value="alpha/beta-Hydrolases"/>
    <property type="match status" value="1"/>
</dbReference>